<gene>
    <name evidence="1" type="ORF">HPB49_008620</name>
</gene>
<comment type="caution">
    <text evidence="1">The sequence shown here is derived from an EMBL/GenBank/DDBJ whole genome shotgun (WGS) entry which is preliminary data.</text>
</comment>
<accession>A0ACB8DY36</accession>
<proteinExistence type="predicted"/>
<evidence type="ECO:0000313" key="1">
    <source>
        <dbReference type="EMBL" id="KAH7979196.1"/>
    </source>
</evidence>
<dbReference type="EMBL" id="CM023470">
    <property type="protein sequence ID" value="KAH7979196.1"/>
    <property type="molecule type" value="Genomic_DNA"/>
</dbReference>
<sequence>MAIHDCLGGGPGLTACHVVWCRFTQTGHKSFTHFRLTCCDAFPYSHEGVIALDELGLDYANRSGDDGEPDQVKLKKLQQTVIRRQLAVATRRRLLLVIHSRDATFSRWLRLTAPPLELEVLAGYFLAALPVHHAVSGFLGSRTTGPGRANNSAGSTVIRGGRSVLPAREGIREAHLLAPGNGYSGRNSPDDVITAVQENARRMYTPYDVA</sequence>
<protein>
    <submittedName>
        <fullName evidence="1">Uncharacterized protein</fullName>
    </submittedName>
</protein>
<name>A0ACB8DY36_DERSI</name>
<organism evidence="1 2">
    <name type="scientific">Dermacentor silvarum</name>
    <name type="common">Tick</name>
    <dbReference type="NCBI Taxonomy" id="543639"/>
    <lineage>
        <taxon>Eukaryota</taxon>
        <taxon>Metazoa</taxon>
        <taxon>Ecdysozoa</taxon>
        <taxon>Arthropoda</taxon>
        <taxon>Chelicerata</taxon>
        <taxon>Arachnida</taxon>
        <taxon>Acari</taxon>
        <taxon>Parasitiformes</taxon>
        <taxon>Ixodida</taxon>
        <taxon>Ixodoidea</taxon>
        <taxon>Ixodidae</taxon>
        <taxon>Rhipicephalinae</taxon>
        <taxon>Dermacentor</taxon>
    </lineage>
</organism>
<reference evidence="1" key="1">
    <citation type="submission" date="2020-05" db="EMBL/GenBank/DDBJ databases">
        <title>Large-scale comparative analyses of tick genomes elucidate their genetic diversity and vector capacities.</title>
        <authorList>
            <person name="Jia N."/>
            <person name="Wang J."/>
            <person name="Shi W."/>
            <person name="Du L."/>
            <person name="Sun Y."/>
            <person name="Zhan W."/>
            <person name="Jiang J."/>
            <person name="Wang Q."/>
            <person name="Zhang B."/>
            <person name="Ji P."/>
            <person name="Sakyi L.B."/>
            <person name="Cui X."/>
            <person name="Yuan T."/>
            <person name="Jiang B."/>
            <person name="Yang W."/>
            <person name="Lam T.T.-Y."/>
            <person name="Chang Q."/>
            <person name="Ding S."/>
            <person name="Wang X."/>
            <person name="Zhu J."/>
            <person name="Ruan X."/>
            <person name="Zhao L."/>
            <person name="Wei J."/>
            <person name="Que T."/>
            <person name="Du C."/>
            <person name="Cheng J."/>
            <person name="Dai P."/>
            <person name="Han X."/>
            <person name="Huang E."/>
            <person name="Gao Y."/>
            <person name="Liu J."/>
            <person name="Shao H."/>
            <person name="Ye R."/>
            <person name="Li L."/>
            <person name="Wei W."/>
            <person name="Wang X."/>
            <person name="Wang C."/>
            <person name="Yang T."/>
            <person name="Huo Q."/>
            <person name="Li W."/>
            <person name="Guo W."/>
            <person name="Chen H."/>
            <person name="Zhou L."/>
            <person name="Ni X."/>
            <person name="Tian J."/>
            <person name="Zhou Y."/>
            <person name="Sheng Y."/>
            <person name="Liu T."/>
            <person name="Pan Y."/>
            <person name="Xia L."/>
            <person name="Li J."/>
            <person name="Zhao F."/>
            <person name="Cao W."/>
        </authorList>
    </citation>
    <scope>NUCLEOTIDE SEQUENCE</scope>
    <source>
        <strain evidence="1">Dsil-2018</strain>
    </source>
</reference>
<evidence type="ECO:0000313" key="2">
    <source>
        <dbReference type="Proteomes" id="UP000821865"/>
    </source>
</evidence>
<keyword evidence="2" id="KW-1185">Reference proteome</keyword>
<dbReference type="Proteomes" id="UP000821865">
    <property type="component" value="Chromosome 1"/>
</dbReference>